<protein>
    <submittedName>
        <fullName evidence="1">Uncharacterized protein</fullName>
    </submittedName>
</protein>
<name>A0AAI9T6F6_PENTH</name>
<comment type="caution">
    <text evidence="1">The sequence shown here is derived from an EMBL/GenBank/DDBJ whole genome shotgun (WGS) entry which is preliminary data.</text>
</comment>
<gene>
    <name evidence="1" type="ORF">VN97_g11944</name>
</gene>
<accession>A0AAI9T6F6</accession>
<keyword evidence="2" id="KW-1185">Reference proteome</keyword>
<proteinExistence type="predicted"/>
<reference evidence="1" key="2">
    <citation type="journal article" date="2016" name="Fungal Biol.">
        <title>Ochratoxin A production by Penicillium thymicola.</title>
        <authorList>
            <person name="Nguyen H.D.T."/>
            <person name="McMullin D.R."/>
            <person name="Ponomareva E."/>
            <person name="Riley R."/>
            <person name="Pomraning K.R."/>
            <person name="Baker S.E."/>
            <person name="Seifert K.A."/>
        </authorList>
    </citation>
    <scope>NUCLEOTIDE SEQUENCE</scope>
    <source>
        <strain evidence="1">DAOM 180753</strain>
    </source>
</reference>
<feature type="non-terminal residue" evidence="1">
    <location>
        <position position="16"/>
    </location>
</feature>
<evidence type="ECO:0000313" key="2">
    <source>
        <dbReference type="Proteomes" id="UP001227192"/>
    </source>
</evidence>
<dbReference type="Proteomes" id="UP001227192">
    <property type="component" value="Unassembled WGS sequence"/>
</dbReference>
<evidence type="ECO:0000313" key="1">
    <source>
        <dbReference type="EMBL" id="KAJ9481532.1"/>
    </source>
</evidence>
<dbReference type="AlphaFoldDB" id="A0AAI9T6F6"/>
<organism evidence="1 2">
    <name type="scientific">Penicillium thymicola</name>
    <dbReference type="NCBI Taxonomy" id="293382"/>
    <lineage>
        <taxon>Eukaryota</taxon>
        <taxon>Fungi</taxon>
        <taxon>Dikarya</taxon>
        <taxon>Ascomycota</taxon>
        <taxon>Pezizomycotina</taxon>
        <taxon>Eurotiomycetes</taxon>
        <taxon>Eurotiomycetidae</taxon>
        <taxon>Eurotiales</taxon>
        <taxon>Aspergillaceae</taxon>
        <taxon>Penicillium</taxon>
    </lineage>
</organism>
<sequence>MHYIYRSLDNLSVMLR</sequence>
<dbReference type="EMBL" id="LACB01000755">
    <property type="protein sequence ID" value="KAJ9481532.1"/>
    <property type="molecule type" value="Genomic_DNA"/>
</dbReference>
<reference evidence="1" key="1">
    <citation type="submission" date="2015-06" db="EMBL/GenBank/DDBJ databases">
        <authorList>
            <person name="Nguyen H."/>
        </authorList>
    </citation>
    <scope>NUCLEOTIDE SEQUENCE</scope>
    <source>
        <strain evidence="1">DAOM 180753</strain>
    </source>
</reference>